<protein>
    <submittedName>
        <fullName evidence="1">Uncharacterized protein</fullName>
    </submittedName>
</protein>
<comment type="caution">
    <text evidence="1">The sequence shown here is derived from an EMBL/GenBank/DDBJ whole genome shotgun (WGS) entry which is preliminary data.</text>
</comment>
<reference evidence="1 2" key="1">
    <citation type="submission" date="2019-02" db="EMBL/GenBank/DDBJ databases">
        <title>Draft genome sequence of Escherichia albertii strain Mex-12/320a, isolated from an infant with diarrhea, harboring virulence genes associated with diarrheagenic strains of enteropathogenic E. coli.</title>
        <authorList>
            <person name="Maldonado-Puga S."/>
            <person name="Meza-Segura M."/>
            <person name="Zaidi M.B."/>
            <person name="Estrada-Garcia T."/>
        </authorList>
    </citation>
    <scope>NUCLEOTIDE SEQUENCE [LARGE SCALE GENOMIC DNA]</scope>
    <source>
        <strain evidence="1 2">Mex-12/320a</strain>
    </source>
</reference>
<sequence>MSKINFVTLFVFILNIQNAISKNKDYIGIVYWRGFGIESITGIPESQINNYGMRRCISRNVFMELLFHVDDSHRRAYDDKDVRGSITFNNDVYYVNRSGIVRYENYFYSINKESFSHIMNQDKSKCPLIDKNNIHSK</sequence>
<name>A0A7Z7YKL5_ESCAL</name>
<proteinExistence type="predicted"/>
<accession>A0A7Z7YKL5</accession>
<dbReference type="AlphaFoldDB" id="A0A7Z7YKL5"/>
<evidence type="ECO:0000313" key="1">
    <source>
        <dbReference type="EMBL" id="TBR49860.1"/>
    </source>
</evidence>
<dbReference type="Proteomes" id="UP000292187">
    <property type="component" value="Unassembled WGS sequence"/>
</dbReference>
<gene>
    <name evidence="1" type="ORF">EYS06_18330</name>
</gene>
<organism evidence="1 2">
    <name type="scientific">Escherichia albertii</name>
    <dbReference type="NCBI Taxonomy" id="208962"/>
    <lineage>
        <taxon>Bacteria</taxon>
        <taxon>Pseudomonadati</taxon>
        <taxon>Pseudomonadota</taxon>
        <taxon>Gammaproteobacteria</taxon>
        <taxon>Enterobacterales</taxon>
        <taxon>Enterobacteriaceae</taxon>
        <taxon>Escherichia</taxon>
    </lineage>
</organism>
<dbReference type="EMBL" id="SIZV01000026">
    <property type="protein sequence ID" value="TBR49860.1"/>
    <property type="molecule type" value="Genomic_DNA"/>
</dbReference>
<evidence type="ECO:0000313" key="2">
    <source>
        <dbReference type="Proteomes" id="UP000292187"/>
    </source>
</evidence>
<dbReference type="RefSeq" id="WP_059215835.1">
    <property type="nucleotide sequence ID" value="NZ_AP014857.1"/>
</dbReference>